<evidence type="ECO:0000256" key="1">
    <source>
        <dbReference type="SAM" id="MobiDB-lite"/>
    </source>
</evidence>
<organism evidence="3 4">
    <name type="scientific">Streptomyces blastmyceticus</name>
    <dbReference type="NCBI Taxonomy" id="68180"/>
    <lineage>
        <taxon>Bacteria</taxon>
        <taxon>Bacillati</taxon>
        <taxon>Actinomycetota</taxon>
        <taxon>Actinomycetes</taxon>
        <taxon>Kitasatosporales</taxon>
        <taxon>Streptomycetaceae</taxon>
        <taxon>Streptomyces</taxon>
    </lineage>
</organism>
<keyword evidence="4" id="KW-1185">Reference proteome</keyword>
<dbReference type="EMBL" id="BAAABW010000038">
    <property type="protein sequence ID" value="GAA0377089.1"/>
    <property type="molecule type" value="Genomic_DNA"/>
</dbReference>
<dbReference type="Proteomes" id="UP001500063">
    <property type="component" value="Unassembled WGS sequence"/>
</dbReference>
<evidence type="ECO:0000256" key="2">
    <source>
        <dbReference type="SAM" id="SignalP"/>
    </source>
</evidence>
<feature type="chain" id="PRO_5047089014" evidence="2">
    <location>
        <begin position="28"/>
        <end position="95"/>
    </location>
</feature>
<reference evidence="4" key="1">
    <citation type="journal article" date="2019" name="Int. J. Syst. Evol. Microbiol.">
        <title>The Global Catalogue of Microorganisms (GCM) 10K type strain sequencing project: providing services to taxonomists for standard genome sequencing and annotation.</title>
        <authorList>
            <consortium name="The Broad Institute Genomics Platform"/>
            <consortium name="The Broad Institute Genome Sequencing Center for Infectious Disease"/>
            <person name="Wu L."/>
            <person name="Ma J."/>
        </authorList>
    </citation>
    <scope>NUCLEOTIDE SEQUENCE [LARGE SCALE GENOMIC DNA]</scope>
    <source>
        <strain evidence="4">JCM 4565</strain>
    </source>
</reference>
<evidence type="ECO:0000313" key="4">
    <source>
        <dbReference type="Proteomes" id="UP001500063"/>
    </source>
</evidence>
<evidence type="ECO:0000313" key="3">
    <source>
        <dbReference type="EMBL" id="GAA0377089.1"/>
    </source>
</evidence>
<comment type="caution">
    <text evidence="3">The sequence shown here is derived from an EMBL/GenBank/DDBJ whole genome shotgun (WGS) entry which is preliminary data.</text>
</comment>
<sequence length="95" mass="9752">MRRVVTALGALAAAWMLSLALPGPAHSASGDLVLNGRIFANPSGCYRELNAPLSVQNRTGTVAYVFASRDCTGPAQTVPARQSASSAGGHSVRIS</sequence>
<feature type="signal peptide" evidence="2">
    <location>
        <begin position="1"/>
        <end position="27"/>
    </location>
</feature>
<accession>A0ABP3HTG5</accession>
<feature type="compositionally biased region" description="Polar residues" evidence="1">
    <location>
        <begin position="79"/>
        <end position="95"/>
    </location>
</feature>
<gene>
    <name evidence="3" type="ORF">GCM10010319_64570</name>
</gene>
<protein>
    <submittedName>
        <fullName evidence="3">Uncharacterized protein</fullName>
    </submittedName>
</protein>
<proteinExistence type="predicted"/>
<keyword evidence="2" id="KW-0732">Signal</keyword>
<feature type="region of interest" description="Disordered" evidence="1">
    <location>
        <begin position="75"/>
        <end position="95"/>
    </location>
</feature>
<dbReference type="RefSeq" id="WP_344123542.1">
    <property type="nucleotide sequence ID" value="NZ_BAAABW010000038.1"/>
</dbReference>
<name>A0ABP3HTG5_9ACTN</name>